<evidence type="ECO:0000313" key="1">
    <source>
        <dbReference type="EMBL" id="KEQ17072.1"/>
    </source>
</evidence>
<sequence>MIMLKIPLLITFMLCASYTYGWNFVINEYSDAGSILVKEQTVYGDLNQPVEPGTLEIFGAAGPLLSQVIYGAIKHLGRPLQDGCIELLSKNPQLGSAILFTAKNSISAVFSKRSLMHRYEILIH</sequence>
<keyword evidence="2" id="KW-1185">Reference proteome</keyword>
<gene>
    <name evidence="1" type="ORF">GZ78_14360</name>
</gene>
<dbReference type="Proteomes" id="UP000028073">
    <property type="component" value="Unassembled WGS sequence"/>
</dbReference>
<organism evidence="1 2">
    <name type="scientific">Endozoicomonas numazuensis</name>
    <dbReference type="NCBI Taxonomy" id="1137799"/>
    <lineage>
        <taxon>Bacteria</taxon>
        <taxon>Pseudomonadati</taxon>
        <taxon>Pseudomonadota</taxon>
        <taxon>Gammaproteobacteria</taxon>
        <taxon>Oceanospirillales</taxon>
        <taxon>Endozoicomonadaceae</taxon>
        <taxon>Endozoicomonas</taxon>
    </lineage>
</organism>
<comment type="caution">
    <text evidence="1">The sequence shown here is derived from an EMBL/GenBank/DDBJ whole genome shotgun (WGS) entry which is preliminary data.</text>
</comment>
<reference evidence="1 2" key="1">
    <citation type="submission" date="2014-06" db="EMBL/GenBank/DDBJ databases">
        <title>Whole Genome Sequences of Three Symbiotic Endozoicomonas Bacteria.</title>
        <authorList>
            <person name="Neave M.J."/>
            <person name="Apprill A."/>
            <person name="Voolstra C.R."/>
        </authorList>
    </citation>
    <scope>NUCLEOTIDE SEQUENCE [LARGE SCALE GENOMIC DNA]</scope>
    <source>
        <strain evidence="1 2">DSM 25634</strain>
    </source>
</reference>
<dbReference type="AlphaFoldDB" id="A0A081NF49"/>
<proteinExistence type="predicted"/>
<accession>A0A081NF49</accession>
<dbReference type="EMBL" id="JOKH01000003">
    <property type="protein sequence ID" value="KEQ17072.1"/>
    <property type="molecule type" value="Genomic_DNA"/>
</dbReference>
<evidence type="ECO:0000313" key="2">
    <source>
        <dbReference type="Proteomes" id="UP000028073"/>
    </source>
</evidence>
<protein>
    <submittedName>
        <fullName evidence="1">Uncharacterized protein</fullName>
    </submittedName>
</protein>
<name>A0A081NF49_9GAMM</name>